<dbReference type="EMBL" id="AP014546">
    <property type="protein sequence ID" value="BBB29494.1"/>
    <property type="molecule type" value="Genomic_DNA"/>
</dbReference>
<feature type="transmembrane region" description="Helical" evidence="7">
    <location>
        <begin position="197"/>
        <end position="218"/>
    </location>
</feature>
<evidence type="ECO:0000256" key="1">
    <source>
        <dbReference type="ARBA" id="ARBA00004141"/>
    </source>
</evidence>
<feature type="transmembrane region" description="Helical" evidence="7">
    <location>
        <begin position="84"/>
        <end position="105"/>
    </location>
</feature>
<comment type="similarity">
    <text evidence="2">Belongs to the EamA transporter family.</text>
</comment>
<dbReference type="GO" id="GO:0016020">
    <property type="term" value="C:membrane"/>
    <property type="evidence" value="ECO:0007669"/>
    <property type="project" value="UniProtKB-SubCell"/>
</dbReference>
<dbReference type="SUPFAM" id="SSF103481">
    <property type="entry name" value="Multidrug resistance efflux transporter EmrE"/>
    <property type="match status" value="2"/>
</dbReference>
<feature type="transmembrane region" description="Helical" evidence="7">
    <location>
        <begin position="21"/>
        <end position="40"/>
    </location>
</feature>
<reference evidence="9 10" key="1">
    <citation type="journal article" date="2008" name="Int. J. Syst. Evol. Microbiol.">
        <title>Neptunomonas japonica sp. nov., an Osedax japonicus symbiont-like bacterium isolated from sediment adjacent to sperm whale carcasses off Kagoshima, Japan.</title>
        <authorList>
            <person name="Miyazaki M."/>
            <person name="Nogi Y."/>
            <person name="Fujiwara Y."/>
            <person name="Kawato M."/>
            <person name="Kubokawa K."/>
            <person name="Horikoshi K."/>
        </authorList>
    </citation>
    <scope>NUCLEOTIDE SEQUENCE [LARGE SCALE GENOMIC DNA]</scope>
    <source>
        <strain evidence="9 10">JAMM 1380</strain>
    </source>
</reference>
<keyword evidence="3 7" id="KW-0812">Transmembrane</keyword>
<organism evidence="9 10">
    <name type="scientific">Neptunomonas japonica JAMM 1380</name>
    <dbReference type="NCBI Taxonomy" id="1441457"/>
    <lineage>
        <taxon>Bacteria</taxon>
        <taxon>Pseudomonadati</taxon>
        <taxon>Pseudomonadota</taxon>
        <taxon>Gammaproteobacteria</taxon>
        <taxon>Oceanospirillales</taxon>
        <taxon>Oceanospirillaceae</taxon>
        <taxon>Neptunomonas</taxon>
    </lineage>
</organism>
<keyword evidence="4 7" id="KW-1133">Transmembrane helix</keyword>
<dbReference type="InterPro" id="IPR000620">
    <property type="entry name" value="EamA_dom"/>
</dbReference>
<feature type="compositionally biased region" description="Polar residues" evidence="6">
    <location>
        <begin position="313"/>
        <end position="323"/>
    </location>
</feature>
<evidence type="ECO:0000256" key="4">
    <source>
        <dbReference type="ARBA" id="ARBA00022989"/>
    </source>
</evidence>
<dbReference type="InterPro" id="IPR037185">
    <property type="entry name" value="EmrE-like"/>
</dbReference>
<dbReference type="PANTHER" id="PTHR32322:SF2">
    <property type="entry name" value="EAMA DOMAIN-CONTAINING PROTEIN"/>
    <property type="match status" value="1"/>
</dbReference>
<evidence type="ECO:0000256" key="3">
    <source>
        <dbReference type="ARBA" id="ARBA00022692"/>
    </source>
</evidence>
<accession>A0A7R6P935</accession>
<name>A0A7R6P935_9GAMM</name>
<dbReference type="RefSeq" id="WP_201350109.1">
    <property type="nucleotide sequence ID" value="NZ_AP014546.1"/>
</dbReference>
<dbReference type="InterPro" id="IPR050638">
    <property type="entry name" value="AA-Vitamin_Transporters"/>
</dbReference>
<protein>
    <recommendedName>
        <fullName evidence="8">EamA domain-containing protein</fullName>
    </recommendedName>
</protein>
<feature type="transmembrane region" description="Helical" evidence="7">
    <location>
        <begin position="138"/>
        <end position="159"/>
    </location>
</feature>
<dbReference type="KEGG" id="njp:NEJAP_1542"/>
<evidence type="ECO:0000256" key="2">
    <source>
        <dbReference type="ARBA" id="ARBA00007362"/>
    </source>
</evidence>
<dbReference type="Proteomes" id="UP000595332">
    <property type="component" value="Chromosome"/>
</dbReference>
<feature type="transmembrane region" description="Helical" evidence="7">
    <location>
        <begin position="165"/>
        <end position="185"/>
    </location>
</feature>
<proteinExistence type="inferred from homology"/>
<evidence type="ECO:0000256" key="6">
    <source>
        <dbReference type="SAM" id="MobiDB-lite"/>
    </source>
</evidence>
<evidence type="ECO:0000256" key="5">
    <source>
        <dbReference type="ARBA" id="ARBA00023136"/>
    </source>
</evidence>
<comment type="subcellular location">
    <subcellularLocation>
        <location evidence="1">Membrane</location>
        <topology evidence="1">Multi-pass membrane protein</topology>
    </subcellularLocation>
</comment>
<feature type="transmembrane region" description="Helical" evidence="7">
    <location>
        <begin position="230"/>
        <end position="253"/>
    </location>
</feature>
<feature type="domain" description="EamA" evidence="8">
    <location>
        <begin position="26"/>
        <end position="153"/>
    </location>
</feature>
<evidence type="ECO:0000256" key="7">
    <source>
        <dbReference type="SAM" id="Phobius"/>
    </source>
</evidence>
<evidence type="ECO:0000313" key="10">
    <source>
        <dbReference type="Proteomes" id="UP000595332"/>
    </source>
</evidence>
<evidence type="ECO:0000313" key="9">
    <source>
        <dbReference type="EMBL" id="BBB29494.1"/>
    </source>
</evidence>
<feature type="transmembrane region" description="Helical" evidence="7">
    <location>
        <begin position="111"/>
        <end position="131"/>
    </location>
</feature>
<dbReference type="PANTHER" id="PTHR32322">
    <property type="entry name" value="INNER MEMBRANE TRANSPORTER"/>
    <property type="match status" value="1"/>
</dbReference>
<gene>
    <name evidence="9" type="ORF">NEJAP_1542</name>
</gene>
<feature type="region of interest" description="Disordered" evidence="6">
    <location>
        <begin position="310"/>
        <end position="329"/>
    </location>
</feature>
<dbReference type="AlphaFoldDB" id="A0A7R6P935"/>
<evidence type="ECO:0000259" key="8">
    <source>
        <dbReference type="Pfam" id="PF00892"/>
    </source>
</evidence>
<keyword evidence="5 7" id="KW-0472">Membrane</keyword>
<dbReference type="Pfam" id="PF00892">
    <property type="entry name" value="EamA"/>
    <property type="match status" value="1"/>
</dbReference>
<keyword evidence="10" id="KW-1185">Reference proteome</keyword>
<feature type="transmembrane region" description="Helical" evidence="7">
    <location>
        <begin position="52"/>
        <end position="72"/>
    </location>
</feature>
<sequence length="329" mass="34760">MSVSRKSDNHRSPKPTNRTGFYAFSCLLLVGVFLSLSLVVGKLASTAGAPLLTFLMVAMLGASIMLCFISVLKRHPMALNKRMLEYGLVSGVLFALPNALGFLAIRHVGAGFISLSFAFPILITWLLAVVLRMERLRALRLVGVLLGLSGGIVLAAAKSGGTGDAQAWILLVLSMPIVIACGNIYRTLRWPTAASPVFLAALMMLGGAITLLPFVLFLEAGQVEGLFISSQAMGLLALEVAVFTILYLFYFLLQQLAGPVYLSQIGTVAALSGTLLAVFVLGEVAPPNLGLAGVLVAIGIVLFQRGAKEHTTPLPNSSATPLTNVEKHA</sequence>
<feature type="transmembrane region" description="Helical" evidence="7">
    <location>
        <begin position="260"/>
        <end position="281"/>
    </location>
</feature>
<feature type="transmembrane region" description="Helical" evidence="7">
    <location>
        <begin position="287"/>
        <end position="303"/>
    </location>
</feature>